<dbReference type="EMBL" id="LT553030">
    <property type="protein sequence ID" value="SAL99893.1"/>
    <property type="molecule type" value="Genomic_DNA"/>
</dbReference>
<feature type="transmembrane region" description="Helical" evidence="9">
    <location>
        <begin position="60"/>
        <end position="80"/>
    </location>
</feature>
<dbReference type="PANTHER" id="PTHR31586">
    <property type="entry name" value="CYTOCHROME C OXIDASE PROTEIN 20"/>
    <property type="match status" value="1"/>
</dbReference>
<sequence length="134" mass="14603">MTPDGVPDKTDYVEALKTVKVEEFKDIGKIPCARPALLYGIGAAFGLGAIRFLIKRSVPTSANWAVGAFCGVSAIGFELCQMERKQKLDRLRLIVKETDSSPKQRQRDAIKKNIQVVVDQEGLANTTESSSSSS</sequence>
<feature type="transmembrane region" description="Helical" evidence="9">
    <location>
        <begin position="36"/>
        <end position="54"/>
    </location>
</feature>
<proteinExistence type="inferred from homology"/>
<dbReference type="Proteomes" id="UP000078561">
    <property type="component" value="Unassembled WGS sequence"/>
</dbReference>
<comment type="subcellular location">
    <subcellularLocation>
        <location evidence="1">Mitochondrion inner membrane</location>
    </subcellularLocation>
</comment>
<organism evidence="10">
    <name type="scientific">Absidia glauca</name>
    <name type="common">Pin mould</name>
    <dbReference type="NCBI Taxonomy" id="4829"/>
    <lineage>
        <taxon>Eukaryota</taxon>
        <taxon>Fungi</taxon>
        <taxon>Fungi incertae sedis</taxon>
        <taxon>Mucoromycota</taxon>
        <taxon>Mucoromycotina</taxon>
        <taxon>Mucoromycetes</taxon>
        <taxon>Mucorales</taxon>
        <taxon>Cunninghamellaceae</taxon>
        <taxon>Absidia</taxon>
    </lineage>
</organism>
<evidence type="ECO:0000256" key="8">
    <source>
        <dbReference type="ARBA" id="ARBA00023136"/>
    </source>
</evidence>
<evidence type="ECO:0000256" key="7">
    <source>
        <dbReference type="ARBA" id="ARBA00023128"/>
    </source>
</evidence>
<dbReference type="OrthoDB" id="14603at2759"/>
<keyword evidence="8 9" id="KW-0472">Membrane</keyword>
<evidence type="ECO:0000256" key="5">
    <source>
        <dbReference type="ARBA" id="ARBA00022792"/>
    </source>
</evidence>
<dbReference type="FunCoup" id="A0A163JJZ2">
    <property type="interactions" value="224"/>
</dbReference>
<dbReference type="Pfam" id="PF12597">
    <property type="entry name" value="Cox20"/>
    <property type="match status" value="1"/>
</dbReference>
<keyword evidence="6 9" id="KW-1133">Transmembrane helix</keyword>
<evidence type="ECO:0000313" key="11">
    <source>
        <dbReference type="Proteomes" id="UP000078561"/>
    </source>
</evidence>
<accession>A0A163JJZ2</accession>
<dbReference type="InterPro" id="IPR022533">
    <property type="entry name" value="Cox20"/>
</dbReference>
<name>A0A163JJZ2_ABSGL</name>
<protein>
    <recommendedName>
        <fullName evidence="3">Cytochrome c oxidase assembly protein COX20, mitochondrial</fullName>
    </recommendedName>
</protein>
<keyword evidence="11" id="KW-1185">Reference proteome</keyword>
<dbReference type="STRING" id="4829.A0A163JJZ2"/>
<dbReference type="PANTHER" id="PTHR31586:SF1">
    <property type="entry name" value="CYTOCHROME C OXIDASE ASSEMBLY PROTEIN COX20, MITOCHONDRIAL"/>
    <property type="match status" value="1"/>
</dbReference>
<evidence type="ECO:0000256" key="6">
    <source>
        <dbReference type="ARBA" id="ARBA00022989"/>
    </source>
</evidence>
<evidence type="ECO:0000256" key="9">
    <source>
        <dbReference type="SAM" id="Phobius"/>
    </source>
</evidence>
<evidence type="ECO:0000256" key="2">
    <source>
        <dbReference type="ARBA" id="ARBA00009575"/>
    </source>
</evidence>
<evidence type="ECO:0000256" key="4">
    <source>
        <dbReference type="ARBA" id="ARBA00022692"/>
    </source>
</evidence>
<dbReference type="GO" id="GO:0033617">
    <property type="term" value="P:mitochondrial respiratory chain complex IV assembly"/>
    <property type="evidence" value="ECO:0007669"/>
    <property type="project" value="InterPro"/>
</dbReference>
<evidence type="ECO:0000256" key="1">
    <source>
        <dbReference type="ARBA" id="ARBA00004273"/>
    </source>
</evidence>
<evidence type="ECO:0000256" key="3">
    <source>
        <dbReference type="ARBA" id="ARBA00017689"/>
    </source>
</evidence>
<gene>
    <name evidence="10" type="primary">ABSGL_05547.1 scaffold 7169</name>
</gene>
<dbReference type="OMA" id="CQMERRQ"/>
<evidence type="ECO:0000313" key="10">
    <source>
        <dbReference type="EMBL" id="SAL99893.1"/>
    </source>
</evidence>
<reference evidence="10" key="1">
    <citation type="submission" date="2016-04" db="EMBL/GenBank/DDBJ databases">
        <authorList>
            <person name="Evans L.H."/>
            <person name="Alamgir A."/>
            <person name="Owens N."/>
            <person name="Weber N.D."/>
            <person name="Virtaneva K."/>
            <person name="Barbian K."/>
            <person name="Babar A."/>
            <person name="Rosenke K."/>
        </authorList>
    </citation>
    <scope>NUCLEOTIDE SEQUENCE [LARGE SCALE GENOMIC DNA]</scope>
    <source>
        <strain evidence="10">CBS 101.48</strain>
    </source>
</reference>
<dbReference type="GO" id="GO:0005743">
    <property type="term" value="C:mitochondrial inner membrane"/>
    <property type="evidence" value="ECO:0007669"/>
    <property type="project" value="UniProtKB-SubCell"/>
</dbReference>
<comment type="similarity">
    <text evidence="2">Belongs to the COX20 family.</text>
</comment>
<keyword evidence="4 9" id="KW-0812">Transmembrane</keyword>
<dbReference type="InParanoid" id="A0A163JJZ2"/>
<keyword evidence="7" id="KW-0496">Mitochondrion</keyword>
<dbReference type="AlphaFoldDB" id="A0A163JJZ2"/>
<keyword evidence="5" id="KW-0999">Mitochondrion inner membrane</keyword>